<proteinExistence type="predicted"/>
<feature type="compositionally biased region" description="Low complexity" evidence="1">
    <location>
        <begin position="299"/>
        <end position="317"/>
    </location>
</feature>
<comment type="caution">
    <text evidence="2">The sequence shown here is derived from an EMBL/GenBank/DDBJ whole genome shotgun (WGS) entry which is preliminary data.</text>
</comment>
<feature type="region of interest" description="Disordered" evidence="1">
    <location>
        <begin position="288"/>
        <end position="317"/>
    </location>
</feature>
<gene>
    <name evidence="2" type="ORF">GUJ93_ZPchr0006g43460</name>
</gene>
<reference evidence="2" key="2">
    <citation type="submission" date="2021-02" db="EMBL/GenBank/DDBJ databases">
        <authorList>
            <person name="Kimball J.A."/>
            <person name="Haas M.W."/>
            <person name="Macchietto M."/>
            <person name="Kono T."/>
            <person name="Duquette J."/>
            <person name="Shao M."/>
        </authorList>
    </citation>
    <scope>NUCLEOTIDE SEQUENCE</scope>
    <source>
        <tissue evidence="2">Fresh leaf tissue</tissue>
    </source>
</reference>
<dbReference type="EMBL" id="JAAALK010000283">
    <property type="protein sequence ID" value="KAG8075722.1"/>
    <property type="molecule type" value="Genomic_DNA"/>
</dbReference>
<dbReference type="Proteomes" id="UP000729402">
    <property type="component" value="Unassembled WGS sequence"/>
</dbReference>
<keyword evidence="3" id="KW-1185">Reference proteome</keyword>
<dbReference type="AlphaFoldDB" id="A0A8J5VL60"/>
<protein>
    <submittedName>
        <fullName evidence="2">Uncharacterized protein</fullName>
    </submittedName>
</protein>
<dbReference type="PANTHER" id="PTHR34105:SF1">
    <property type="entry name" value="PROLINE-, GLUTAMIC ACID- AND LEUCINE-RICH PROTEIN 1"/>
    <property type="match status" value="1"/>
</dbReference>
<dbReference type="GO" id="GO:0006364">
    <property type="term" value="P:rRNA processing"/>
    <property type="evidence" value="ECO:0007669"/>
    <property type="project" value="TreeGrafter"/>
</dbReference>
<reference evidence="2" key="1">
    <citation type="journal article" date="2021" name="bioRxiv">
        <title>Whole Genome Assembly and Annotation of Northern Wild Rice, Zizania palustris L., Supports a Whole Genome Duplication in the Zizania Genus.</title>
        <authorList>
            <person name="Haas M."/>
            <person name="Kono T."/>
            <person name="Macchietto M."/>
            <person name="Millas R."/>
            <person name="McGilp L."/>
            <person name="Shao M."/>
            <person name="Duquette J."/>
            <person name="Hirsch C.N."/>
            <person name="Kimball J."/>
        </authorList>
    </citation>
    <scope>NUCLEOTIDE SEQUENCE</scope>
    <source>
        <tissue evidence="2">Fresh leaf tissue</tissue>
    </source>
</reference>
<evidence type="ECO:0000256" key="1">
    <source>
        <dbReference type="SAM" id="MobiDB-lite"/>
    </source>
</evidence>
<evidence type="ECO:0000313" key="3">
    <source>
        <dbReference type="Proteomes" id="UP000729402"/>
    </source>
</evidence>
<evidence type="ECO:0000313" key="2">
    <source>
        <dbReference type="EMBL" id="KAG8075722.1"/>
    </source>
</evidence>
<name>A0A8J5VL60_ZIZPA</name>
<dbReference type="PANTHER" id="PTHR34105">
    <property type="entry name" value="PROLINE-, GLUTAMIC ACID- AND LEUCINE-RICH PROTEIN 1"/>
    <property type="match status" value="1"/>
</dbReference>
<dbReference type="OrthoDB" id="664730at2759"/>
<organism evidence="2 3">
    <name type="scientific">Zizania palustris</name>
    <name type="common">Northern wild rice</name>
    <dbReference type="NCBI Taxonomy" id="103762"/>
    <lineage>
        <taxon>Eukaryota</taxon>
        <taxon>Viridiplantae</taxon>
        <taxon>Streptophyta</taxon>
        <taxon>Embryophyta</taxon>
        <taxon>Tracheophyta</taxon>
        <taxon>Spermatophyta</taxon>
        <taxon>Magnoliopsida</taxon>
        <taxon>Liliopsida</taxon>
        <taxon>Poales</taxon>
        <taxon>Poaceae</taxon>
        <taxon>BOP clade</taxon>
        <taxon>Oryzoideae</taxon>
        <taxon>Oryzeae</taxon>
        <taxon>Zizaniinae</taxon>
        <taxon>Zizania</taxon>
    </lineage>
</organism>
<dbReference type="GO" id="GO:0005634">
    <property type="term" value="C:nucleus"/>
    <property type="evidence" value="ECO:0007669"/>
    <property type="project" value="TreeGrafter"/>
</dbReference>
<accession>A0A8J5VL60</accession>
<sequence length="603" mass="66486">MLQENEPPVAEKASDLVGVIMELFPSSVYRHFNKVESTIVTKIMSGQCNLQQSKKLASTLALLPCVRVSPNSLSLMIRKILIIVNNLLHHTFFGLNNEGYTGHEIMMLLIPPGSQPPPQLGGQQATYGDGNISAEKFCTYVVPTISALIHCCSTMLTNSYPIQVNIPVVAVVTFIQQVLLTDVPFHKSNTTHQEFIYAGIPALHSIFLDLLGAIIQGMRSSLFPHAASIVSIITEYFKRENLPAVRRKLYTIVQLSLSSMGVGMAMYLIQVVVSNIFSDLNDNSGSNISGSSRDPVGETNWSSSKKSSSSNQTWQKSTSVSPESSCIRKSMPSLCVKTAALETLEVLLNVSGSLRACHWRAEMDLLVFNVARETLYKMGMYEQTPLSTEDSNLSDFQLASFKALLASFLSSPYRHPPYLEEGLELFNRGMLENDTKLAKFCSHALLSLGVLVHPQEDLKIPLRRAAHGGLGTMSGAREIKVLDSGKSKHYVRKHGAVENSGDGVNNWLFRDDGPRDAFVEGNTAEKHAANDMAITEHQEIVPNEALGMPHFQTRKTVSLVELFQLLLQATRLATNTAPMFDASGRINWKEIGEKANPSFPRQF</sequence>